<proteinExistence type="inferred from homology"/>
<evidence type="ECO:0000256" key="3">
    <source>
        <dbReference type="ARBA" id="ARBA00022448"/>
    </source>
</evidence>
<keyword evidence="13" id="KW-1185">Reference proteome</keyword>
<feature type="coiled-coil region" evidence="10">
    <location>
        <begin position="64"/>
        <end position="91"/>
    </location>
</feature>
<reference evidence="12 13" key="1">
    <citation type="submission" date="2020-04" db="EMBL/GenBank/DDBJ databases">
        <authorList>
            <person name="De Canck E."/>
        </authorList>
    </citation>
    <scope>NUCLEOTIDE SEQUENCE [LARGE SCALE GENOMIC DNA]</scope>
    <source>
        <strain evidence="12 13">LMG 28688</strain>
    </source>
</reference>
<dbReference type="AlphaFoldDB" id="A0A6J5FIC3"/>
<gene>
    <name evidence="12" type="ORF">LMG28688_01148</name>
</gene>
<evidence type="ECO:0000313" key="13">
    <source>
        <dbReference type="Proteomes" id="UP000494119"/>
    </source>
</evidence>
<dbReference type="GO" id="GO:0015627">
    <property type="term" value="C:type II protein secretion system complex"/>
    <property type="evidence" value="ECO:0007669"/>
    <property type="project" value="InterPro"/>
</dbReference>
<evidence type="ECO:0000256" key="6">
    <source>
        <dbReference type="ARBA" id="ARBA00022692"/>
    </source>
</evidence>
<dbReference type="SUPFAM" id="SSF103054">
    <property type="entry name" value="General secretion pathway protein M, EpsM"/>
    <property type="match status" value="1"/>
</dbReference>
<dbReference type="InterPro" id="IPR023229">
    <property type="entry name" value="T2SS_M_periplasmic_sf"/>
</dbReference>
<evidence type="ECO:0000256" key="7">
    <source>
        <dbReference type="ARBA" id="ARBA00022927"/>
    </source>
</evidence>
<dbReference type="Proteomes" id="UP000494119">
    <property type="component" value="Unassembled WGS sequence"/>
</dbReference>
<dbReference type="Pfam" id="PF04612">
    <property type="entry name" value="T2SSM"/>
    <property type="match status" value="1"/>
</dbReference>
<evidence type="ECO:0000256" key="4">
    <source>
        <dbReference type="ARBA" id="ARBA00022475"/>
    </source>
</evidence>
<dbReference type="GO" id="GO:0005886">
    <property type="term" value="C:plasma membrane"/>
    <property type="evidence" value="ECO:0007669"/>
    <property type="project" value="UniProtKB-SubCell"/>
</dbReference>
<keyword evidence="9 11" id="KW-0472">Membrane</keyword>
<dbReference type="EMBL" id="CADIKL010000004">
    <property type="protein sequence ID" value="CAB3780948.1"/>
    <property type="molecule type" value="Genomic_DNA"/>
</dbReference>
<dbReference type="Gene3D" id="3.30.1360.100">
    <property type="entry name" value="General secretion pathway protein M, EpsM"/>
    <property type="match status" value="1"/>
</dbReference>
<feature type="transmembrane region" description="Helical" evidence="11">
    <location>
        <begin position="39"/>
        <end position="57"/>
    </location>
</feature>
<keyword evidence="8 11" id="KW-1133">Transmembrane helix</keyword>
<evidence type="ECO:0000256" key="2">
    <source>
        <dbReference type="ARBA" id="ARBA00010637"/>
    </source>
</evidence>
<sequence length="183" mass="19595">MDDQERIVKTTGSSSAWAQTLSDQWSNFWEVRTAREKMLLTWGGAVLAVAIGYSVLWQPAAAGRARLRENLPAMQRQLAQMTAQADEARALAGAAASVAPGGQALKDALTASLSDHGMPGAQVQLIGTTAQVQMKNASFPAWAAWLDDVRKQYKVQVVEAHITALKADGQVDLTASLQPANTH</sequence>
<evidence type="ECO:0000256" key="5">
    <source>
        <dbReference type="ARBA" id="ARBA00022519"/>
    </source>
</evidence>
<protein>
    <recommendedName>
        <fullName evidence="14">Type II secretion system protein M</fullName>
    </recommendedName>
</protein>
<evidence type="ECO:0000256" key="9">
    <source>
        <dbReference type="ARBA" id="ARBA00023136"/>
    </source>
</evidence>
<evidence type="ECO:0008006" key="14">
    <source>
        <dbReference type="Google" id="ProtNLM"/>
    </source>
</evidence>
<keyword evidence="10" id="KW-0175">Coiled coil</keyword>
<comment type="subcellular location">
    <subcellularLocation>
        <location evidence="1">Cell inner membrane</location>
        <topology evidence="1">Single-pass membrane protein</topology>
    </subcellularLocation>
</comment>
<keyword evidence="6 11" id="KW-0812">Transmembrane</keyword>
<dbReference type="GO" id="GO:0015628">
    <property type="term" value="P:protein secretion by the type II secretion system"/>
    <property type="evidence" value="ECO:0007669"/>
    <property type="project" value="InterPro"/>
</dbReference>
<evidence type="ECO:0000256" key="11">
    <source>
        <dbReference type="SAM" id="Phobius"/>
    </source>
</evidence>
<evidence type="ECO:0000256" key="10">
    <source>
        <dbReference type="SAM" id="Coils"/>
    </source>
</evidence>
<accession>A0A6J5FIC3</accession>
<evidence type="ECO:0000313" key="12">
    <source>
        <dbReference type="EMBL" id="CAB3780948.1"/>
    </source>
</evidence>
<evidence type="ECO:0000256" key="8">
    <source>
        <dbReference type="ARBA" id="ARBA00022989"/>
    </source>
</evidence>
<comment type="similarity">
    <text evidence="2">Belongs to the GSP M family.</text>
</comment>
<keyword evidence="4" id="KW-1003">Cell membrane</keyword>
<keyword evidence="7" id="KW-0653">Protein transport</keyword>
<name>A0A6J5FIC3_9BURK</name>
<organism evidence="12 13">
    <name type="scientific">Paraburkholderia caffeinitolerans</name>
    <dbReference type="NCBI Taxonomy" id="1723730"/>
    <lineage>
        <taxon>Bacteria</taxon>
        <taxon>Pseudomonadati</taxon>
        <taxon>Pseudomonadota</taxon>
        <taxon>Betaproteobacteria</taxon>
        <taxon>Burkholderiales</taxon>
        <taxon>Burkholderiaceae</taxon>
        <taxon>Paraburkholderia</taxon>
    </lineage>
</organism>
<evidence type="ECO:0000256" key="1">
    <source>
        <dbReference type="ARBA" id="ARBA00004377"/>
    </source>
</evidence>
<dbReference type="InterPro" id="IPR007690">
    <property type="entry name" value="T2SS_GspM"/>
</dbReference>
<keyword evidence="3" id="KW-0813">Transport</keyword>
<keyword evidence="5" id="KW-0997">Cell inner membrane</keyword>